<evidence type="ECO:0000313" key="2">
    <source>
        <dbReference type="Proteomes" id="UP001293254"/>
    </source>
</evidence>
<dbReference type="EMBL" id="JACGWO010000003">
    <property type="protein sequence ID" value="KAK4432630.1"/>
    <property type="molecule type" value="Genomic_DNA"/>
</dbReference>
<gene>
    <name evidence="1" type="ORF">Salat_1025200</name>
</gene>
<protein>
    <submittedName>
        <fullName evidence="1">Uncharacterized protein</fullName>
    </submittedName>
</protein>
<sequence>MELLIQFGGRFKIQTLSLSLSSDILGFPFASSRNVGSDESPAVKASFTTSRSNGSQTAVRSGVPLFLHRRLPLPPPHPPAGFLLHLLNLRRRQYTVYVSVSYVIRILDYMYIHM</sequence>
<reference evidence="1" key="2">
    <citation type="journal article" date="2024" name="Plant">
        <title>Genomic evolution and insights into agronomic trait innovations of Sesamum species.</title>
        <authorList>
            <person name="Miao H."/>
            <person name="Wang L."/>
            <person name="Qu L."/>
            <person name="Liu H."/>
            <person name="Sun Y."/>
            <person name="Le M."/>
            <person name="Wang Q."/>
            <person name="Wei S."/>
            <person name="Zheng Y."/>
            <person name="Lin W."/>
            <person name="Duan Y."/>
            <person name="Cao H."/>
            <person name="Xiong S."/>
            <person name="Wang X."/>
            <person name="Wei L."/>
            <person name="Li C."/>
            <person name="Ma Q."/>
            <person name="Ju M."/>
            <person name="Zhao R."/>
            <person name="Li G."/>
            <person name="Mu C."/>
            <person name="Tian Q."/>
            <person name="Mei H."/>
            <person name="Zhang T."/>
            <person name="Gao T."/>
            <person name="Zhang H."/>
        </authorList>
    </citation>
    <scope>NUCLEOTIDE SEQUENCE</scope>
    <source>
        <strain evidence="1">3651</strain>
    </source>
</reference>
<dbReference type="Proteomes" id="UP001293254">
    <property type="component" value="Unassembled WGS sequence"/>
</dbReference>
<comment type="caution">
    <text evidence="1">The sequence shown here is derived from an EMBL/GenBank/DDBJ whole genome shotgun (WGS) entry which is preliminary data.</text>
</comment>
<organism evidence="1 2">
    <name type="scientific">Sesamum alatum</name>
    <dbReference type="NCBI Taxonomy" id="300844"/>
    <lineage>
        <taxon>Eukaryota</taxon>
        <taxon>Viridiplantae</taxon>
        <taxon>Streptophyta</taxon>
        <taxon>Embryophyta</taxon>
        <taxon>Tracheophyta</taxon>
        <taxon>Spermatophyta</taxon>
        <taxon>Magnoliopsida</taxon>
        <taxon>eudicotyledons</taxon>
        <taxon>Gunneridae</taxon>
        <taxon>Pentapetalae</taxon>
        <taxon>asterids</taxon>
        <taxon>lamiids</taxon>
        <taxon>Lamiales</taxon>
        <taxon>Pedaliaceae</taxon>
        <taxon>Sesamum</taxon>
    </lineage>
</organism>
<evidence type="ECO:0000313" key="1">
    <source>
        <dbReference type="EMBL" id="KAK4432630.1"/>
    </source>
</evidence>
<keyword evidence="2" id="KW-1185">Reference proteome</keyword>
<proteinExistence type="predicted"/>
<name>A0AAE1YLI9_9LAMI</name>
<reference evidence="1" key="1">
    <citation type="submission" date="2020-06" db="EMBL/GenBank/DDBJ databases">
        <authorList>
            <person name="Li T."/>
            <person name="Hu X."/>
            <person name="Zhang T."/>
            <person name="Song X."/>
            <person name="Zhang H."/>
            <person name="Dai N."/>
            <person name="Sheng W."/>
            <person name="Hou X."/>
            <person name="Wei L."/>
        </authorList>
    </citation>
    <scope>NUCLEOTIDE SEQUENCE</scope>
    <source>
        <strain evidence="1">3651</strain>
        <tissue evidence="1">Leaf</tissue>
    </source>
</reference>
<accession>A0AAE1YLI9</accession>
<dbReference type="AlphaFoldDB" id="A0AAE1YLI9"/>